<organism evidence="6 7">
    <name type="scientific">Batrachochytrium salamandrivorans</name>
    <dbReference type="NCBI Taxonomy" id="1357716"/>
    <lineage>
        <taxon>Eukaryota</taxon>
        <taxon>Fungi</taxon>
        <taxon>Fungi incertae sedis</taxon>
        <taxon>Chytridiomycota</taxon>
        <taxon>Chytridiomycota incertae sedis</taxon>
        <taxon>Chytridiomycetes</taxon>
        <taxon>Rhizophydiales</taxon>
        <taxon>Rhizophydiales incertae sedis</taxon>
        <taxon>Batrachochytrium</taxon>
    </lineage>
</organism>
<feature type="transmembrane region" description="Helical" evidence="4">
    <location>
        <begin position="315"/>
        <end position="333"/>
    </location>
</feature>
<feature type="transmembrane region" description="Helical" evidence="4">
    <location>
        <begin position="56"/>
        <end position="77"/>
    </location>
</feature>
<dbReference type="PANTHER" id="PTHR46066:SF2">
    <property type="entry name" value="CHITINASE DOMAIN-CONTAINING PROTEIN 1"/>
    <property type="match status" value="1"/>
</dbReference>
<dbReference type="Gene3D" id="3.20.20.80">
    <property type="entry name" value="Glycosidases"/>
    <property type="match status" value="1"/>
</dbReference>
<dbReference type="Proteomes" id="UP001648503">
    <property type="component" value="Unassembled WGS sequence"/>
</dbReference>
<keyword evidence="4" id="KW-0812">Transmembrane</keyword>
<feature type="transmembrane region" description="Helical" evidence="4">
    <location>
        <begin position="283"/>
        <end position="303"/>
    </location>
</feature>
<dbReference type="EMBL" id="JAFCIX010000378">
    <property type="protein sequence ID" value="KAH6592550.1"/>
    <property type="molecule type" value="Genomic_DNA"/>
</dbReference>
<evidence type="ECO:0000256" key="4">
    <source>
        <dbReference type="SAM" id="Phobius"/>
    </source>
</evidence>
<dbReference type="Gene3D" id="3.10.50.10">
    <property type="match status" value="1"/>
</dbReference>
<feature type="region of interest" description="Disordered" evidence="3">
    <location>
        <begin position="223"/>
        <end position="245"/>
    </location>
</feature>
<dbReference type="SUPFAM" id="SSF51445">
    <property type="entry name" value="(Trans)glycosidases"/>
    <property type="match status" value="1"/>
</dbReference>
<proteinExistence type="inferred from homology"/>
<reference evidence="6 7" key="1">
    <citation type="submission" date="2021-02" db="EMBL/GenBank/DDBJ databases">
        <title>Variation within the Batrachochytrium salamandrivorans European outbreak.</title>
        <authorList>
            <person name="Kelly M."/>
            <person name="Pasmans F."/>
            <person name="Shea T.P."/>
            <person name="Munoz J.F."/>
            <person name="Carranza S."/>
            <person name="Cuomo C.A."/>
            <person name="Martel A."/>
        </authorList>
    </citation>
    <scope>NUCLEOTIDE SEQUENCE [LARGE SCALE GENOMIC DNA]</scope>
    <source>
        <strain evidence="6 7">AMFP18/2</strain>
    </source>
</reference>
<keyword evidence="4" id="KW-1133">Transmembrane helix</keyword>
<keyword evidence="7" id="KW-1185">Reference proteome</keyword>
<sequence length="829" mass="94115">MPTPFTHPISLQDNWRRAKHIATNLLLGLWLACDGTVAVLTSLYTRSLLLRLVRVLLLYSAICFFIVQLVLLPVTIARSITALFVQPLFGASIHRSLDLQVSWLDGWIRWWIFISPDAGLYFVRYLYPGPLDTLFFETLHGITASRSNSNSSSSNSNHSTTSSINRTPQFVLNYSQSSMDPLTMNPRNSLSPHNNHLDVSLDGIPMLDHLFLSTMYNPTLAPSAHVSGNNDPRNSPMHHGSGNSKVNDDTLSRIGHIQKLQSKPRRSLSLRMLSYLSRYSRRLFFFIVISLLSKLPLVGWMCWPAVSFKYFQSIFGWKVAAGMLSLSLVSKMLSRLINRRLLRATISFRALGRELLEPYLCRSLMTPTERHKWYQGNQLIIYGFTAAFYPFCFMPWIGPLVFAISQGAAARLSLGIQNSYFQSSQYETSPMHTHRGSLLLATAMALQQLLAYVSVSSAQLVFMDNQQIFNGPLDMLNPMSFSGSVFERDLVSEAPVASSIILQQSTFSVRLSDHRLLADRAVLGYITPWNNHGYDIAEMFRGKFTHISPLWYHIKRLDNKIILEGSHNVNTSWIDQVRLPNSHGKRALVLPLFQLSGFLQSDLIALIQDHSTFMEFHTALVQEVDLHNFDGLVLETPIPARYITHLIKKLHSSLSKIGKQLILVIPPRHSHMESDPFDANDLLSLAPHVDYFSLMTYDHSQSKGYGPNAPLDWIKDNVNRICPKMENRPKILMGLNMYGYDFNHQTSQTEAIVGPQYIDLLKKYAPVIQWDLVSREHHLTYNDAAGHKHTVYYPTLKSIHERLSLASDSLTGVSLWELGQGLDYFFELI</sequence>
<dbReference type="PANTHER" id="PTHR46066">
    <property type="entry name" value="CHITINASE DOMAIN-CONTAINING PROTEIN 1 FAMILY MEMBER"/>
    <property type="match status" value="1"/>
</dbReference>
<comment type="caution">
    <text evidence="6">The sequence shown here is derived from an EMBL/GenBank/DDBJ whole genome shotgun (WGS) entry which is preliminary data.</text>
</comment>
<feature type="transmembrane region" description="Helical" evidence="4">
    <location>
        <begin position="21"/>
        <end position="44"/>
    </location>
</feature>
<evidence type="ECO:0000256" key="1">
    <source>
        <dbReference type="ARBA" id="ARBA00009336"/>
    </source>
</evidence>
<feature type="transmembrane region" description="Helical" evidence="4">
    <location>
        <begin position="379"/>
        <end position="404"/>
    </location>
</feature>
<dbReference type="SMART" id="SM00636">
    <property type="entry name" value="Glyco_18"/>
    <property type="match status" value="1"/>
</dbReference>
<dbReference type="InterPro" id="IPR011583">
    <property type="entry name" value="Chitinase_II/V-like_cat"/>
</dbReference>
<name>A0ABQ8F5E8_9FUNG</name>
<accession>A0ABQ8F5E8</accession>
<gene>
    <name evidence="6" type="ORF">BASA50_008000</name>
</gene>
<dbReference type="InterPro" id="IPR001223">
    <property type="entry name" value="Glyco_hydro18_cat"/>
</dbReference>
<evidence type="ECO:0000256" key="2">
    <source>
        <dbReference type="ARBA" id="ARBA00040976"/>
    </source>
</evidence>
<keyword evidence="4" id="KW-0472">Membrane</keyword>
<evidence type="ECO:0000259" key="5">
    <source>
        <dbReference type="PROSITE" id="PS51910"/>
    </source>
</evidence>
<evidence type="ECO:0000313" key="6">
    <source>
        <dbReference type="EMBL" id="KAH6592550.1"/>
    </source>
</evidence>
<evidence type="ECO:0000256" key="3">
    <source>
        <dbReference type="SAM" id="MobiDB-lite"/>
    </source>
</evidence>
<feature type="domain" description="GH18" evidence="5">
    <location>
        <begin position="520"/>
        <end position="829"/>
    </location>
</feature>
<dbReference type="PROSITE" id="PS51910">
    <property type="entry name" value="GH18_2"/>
    <property type="match status" value="1"/>
</dbReference>
<evidence type="ECO:0000313" key="7">
    <source>
        <dbReference type="Proteomes" id="UP001648503"/>
    </source>
</evidence>
<dbReference type="InterPro" id="IPR017853">
    <property type="entry name" value="GH"/>
</dbReference>
<dbReference type="Pfam" id="PF00704">
    <property type="entry name" value="Glyco_hydro_18"/>
    <property type="match status" value="1"/>
</dbReference>
<protein>
    <recommendedName>
        <fullName evidence="2">Chitinase domain-containing protein 1</fullName>
    </recommendedName>
</protein>
<comment type="similarity">
    <text evidence="1">Belongs to the glycosyl hydrolase 18 family.</text>
</comment>
<dbReference type="InterPro" id="IPR029070">
    <property type="entry name" value="Chitinase_insertion_sf"/>
</dbReference>